<evidence type="ECO:0000256" key="1">
    <source>
        <dbReference type="SAM" id="MobiDB-lite"/>
    </source>
</evidence>
<comment type="caution">
    <text evidence="3">The sequence shown here is derived from an EMBL/GenBank/DDBJ whole genome shotgun (WGS) entry which is preliminary data.</text>
</comment>
<accession>A0ABT7TEX3</accession>
<keyword evidence="4" id="KW-1185">Reference proteome</keyword>
<keyword evidence="2" id="KW-0472">Membrane</keyword>
<evidence type="ECO:0000313" key="3">
    <source>
        <dbReference type="EMBL" id="MDM7888112.1"/>
    </source>
</evidence>
<keyword evidence="2" id="KW-1133">Transmembrane helix</keyword>
<dbReference type="InterPro" id="IPR036365">
    <property type="entry name" value="PGBD-like_sf"/>
</dbReference>
<feature type="transmembrane region" description="Helical" evidence="2">
    <location>
        <begin position="47"/>
        <end position="68"/>
    </location>
</feature>
<dbReference type="InterPro" id="IPR036366">
    <property type="entry name" value="PGBDSf"/>
</dbReference>
<gene>
    <name evidence="3" type="ORF">QUG98_06575</name>
</gene>
<reference evidence="3 4" key="1">
    <citation type="submission" date="2023-06" db="EMBL/GenBank/DDBJ databases">
        <authorList>
            <person name="Feng G."/>
            <person name="Li J."/>
            <person name="Zhu H."/>
        </authorList>
    </citation>
    <scope>NUCLEOTIDE SEQUENCE [LARGE SCALE GENOMIC DNA]</scope>
    <source>
        <strain evidence="3 4">RHCJP20</strain>
    </source>
</reference>
<proteinExistence type="predicted"/>
<evidence type="ECO:0000313" key="4">
    <source>
        <dbReference type="Proteomes" id="UP001235720"/>
    </source>
</evidence>
<feature type="compositionally biased region" description="Low complexity" evidence="1">
    <location>
        <begin position="219"/>
        <end position="260"/>
    </location>
</feature>
<sequence length="522" mass="50087">MRRSTEGGTSSVLEVVAPDDERIDDERIDDEDTVLTRRVLRTGRRRTALAVVAVVAVVALFVAGWSAARAFESPAQRAARATPPPAGVVTAAVSDGSLERTLSATATIGRVAPETVTVAASLASAVVTKQTVAVGGQLGAGSVALEVNGRPLLALPGAFPYYRTLTLGDQGPDVRQLQAGLVAAGMQVTEDGRFGGTTARAVTALYTRAGYSVPTTEVPSAPAADGTAAADGTVTSSATTSDARSTGSSASPAAGSSTGTSGTGTSGTGTSGTGTSGAGPTAAQVSVPAAELVVFSTLPADVLTVPSVGTILTATSGIGVESGAVVASAPVAASAAGTLRVGMTGTLTGPDGTQADVAITSIDAAGETTGAAAGEAASGVSGSGTPSAGSGPASASSGSSGSQSASSGGITIGGAEVSTDPPASEDSTVRLSAAGGDGFPAAWLHGSGVAVITVSVAAQHSLIVPSIAVVSGAKGAAHVLKRGPDGSYVSVPVTEIGTLEGKSAVRPTTAGALRAGDAVKVG</sequence>
<evidence type="ECO:0000256" key="2">
    <source>
        <dbReference type="SAM" id="Phobius"/>
    </source>
</evidence>
<name>A0ABT7TEX3_9MICO</name>
<protein>
    <submittedName>
        <fullName evidence="3">Peptidoglycan-binding domain-containing protein</fullName>
    </submittedName>
</protein>
<dbReference type="Gene3D" id="1.10.101.10">
    <property type="entry name" value="PGBD-like superfamily/PGBD"/>
    <property type="match status" value="1"/>
</dbReference>
<dbReference type="RefSeq" id="WP_289469800.1">
    <property type="nucleotide sequence ID" value="NZ_JAUCMM010000003.1"/>
</dbReference>
<feature type="region of interest" description="Disordered" evidence="1">
    <location>
        <begin position="373"/>
        <end position="427"/>
    </location>
</feature>
<organism evidence="3 4">
    <name type="scientific">Curtobacterium subtropicum</name>
    <dbReference type="NCBI Taxonomy" id="3055138"/>
    <lineage>
        <taxon>Bacteria</taxon>
        <taxon>Bacillati</taxon>
        <taxon>Actinomycetota</taxon>
        <taxon>Actinomycetes</taxon>
        <taxon>Micrococcales</taxon>
        <taxon>Microbacteriaceae</taxon>
        <taxon>Curtobacterium</taxon>
    </lineage>
</organism>
<feature type="compositionally biased region" description="Low complexity" evidence="1">
    <location>
        <begin position="373"/>
        <end position="415"/>
    </location>
</feature>
<dbReference type="EMBL" id="JAUCMM010000003">
    <property type="protein sequence ID" value="MDM7888112.1"/>
    <property type="molecule type" value="Genomic_DNA"/>
</dbReference>
<dbReference type="SUPFAM" id="SSF47090">
    <property type="entry name" value="PGBD-like"/>
    <property type="match status" value="1"/>
</dbReference>
<feature type="compositionally biased region" description="Gly residues" evidence="1">
    <location>
        <begin position="261"/>
        <end position="277"/>
    </location>
</feature>
<feature type="region of interest" description="Disordered" evidence="1">
    <location>
        <begin position="214"/>
        <end position="282"/>
    </location>
</feature>
<dbReference type="Proteomes" id="UP001235720">
    <property type="component" value="Unassembled WGS sequence"/>
</dbReference>
<keyword evidence="2" id="KW-0812">Transmembrane</keyword>